<evidence type="ECO:0000256" key="3">
    <source>
        <dbReference type="ARBA" id="ARBA00011152"/>
    </source>
</evidence>
<dbReference type="Pfam" id="PF00117">
    <property type="entry name" value="GATase"/>
    <property type="match status" value="1"/>
</dbReference>
<dbReference type="GO" id="GO:0016829">
    <property type="term" value="F:lyase activity"/>
    <property type="evidence" value="ECO:0007669"/>
    <property type="project" value="UniProtKB-KW"/>
</dbReference>
<comment type="subunit">
    <text evidence="3 12">Heterodimer of HisH and HisF.</text>
</comment>
<dbReference type="EMBL" id="AYTS01000142">
    <property type="protein sequence ID" value="OOP55468.1"/>
    <property type="molecule type" value="Genomic_DNA"/>
</dbReference>
<evidence type="ECO:0000256" key="10">
    <source>
        <dbReference type="ARBA" id="ARBA00047838"/>
    </source>
</evidence>
<name>A0A1V4AQQ6_9BACT</name>
<evidence type="ECO:0000256" key="6">
    <source>
        <dbReference type="ARBA" id="ARBA00022801"/>
    </source>
</evidence>
<dbReference type="GO" id="GO:0005737">
    <property type="term" value="C:cytoplasm"/>
    <property type="evidence" value="ECO:0007669"/>
    <property type="project" value="UniProtKB-SubCell"/>
</dbReference>
<dbReference type="Gene3D" id="3.40.50.880">
    <property type="match status" value="1"/>
</dbReference>
<feature type="domain" description="Glutamine amidotransferase" evidence="14">
    <location>
        <begin position="3"/>
        <end position="204"/>
    </location>
</feature>
<comment type="pathway">
    <text evidence="2 12">Amino-acid biosynthesis; L-histidine biosynthesis; L-histidine from 5-phospho-alpha-D-ribose 1-diphosphate: step 5/9.</text>
</comment>
<protein>
    <recommendedName>
        <fullName evidence="12">Imidazole glycerol phosphate synthase subunit HisH</fullName>
        <ecNumber evidence="12">4.3.2.10</ecNumber>
    </recommendedName>
    <alternativeName>
        <fullName evidence="12">IGP synthase glutaminase subunit</fullName>
        <ecNumber evidence="12">3.5.1.2</ecNumber>
    </alternativeName>
    <alternativeName>
        <fullName evidence="12">IGP synthase subunit HisH</fullName>
    </alternativeName>
    <alternativeName>
        <fullName evidence="12">ImGP synthase subunit HisH</fullName>
        <shortName evidence="12">IGPS subunit HisH</shortName>
    </alternativeName>
</protein>
<dbReference type="FunFam" id="3.40.50.880:FF:000009">
    <property type="entry name" value="Imidazole glycerol phosphate synthase subunit HisH"/>
    <property type="match status" value="1"/>
</dbReference>
<dbReference type="PIRSF" id="PIRSF000495">
    <property type="entry name" value="Amidotransf_hisH"/>
    <property type="match status" value="1"/>
</dbReference>
<comment type="catalytic activity">
    <reaction evidence="10 12">
        <text>5-[(5-phospho-1-deoxy-D-ribulos-1-ylimino)methylamino]-1-(5-phospho-beta-D-ribosyl)imidazole-4-carboxamide + L-glutamine = D-erythro-1-(imidazol-4-yl)glycerol 3-phosphate + 5-amino-1-(5-phospho-beta-D-ribosyl)imidazole-4-carboxamide + L-glutamate + H(+)</text>
        <dbReference type="Rhea" id="RHEA:24793"/>
        <dbReference type="ChEBI" id="CHEBI:15378"/>
        <dbReference type="ChEBI" id="CHEBI:29985"/>
        <dbReference type="ChEBI" id="CHEBI:58278"/>
        <dbReference type="ChEBI" id="CHEBI:58359"/>
        <dbReference type="ChEBI" id="CHEBI:58475"/>
        <dbReference type="ChEBI" id="CHEBI:58525"/>
        <dbReference type="EC" id="4.3.2.10"/>
    </reaction>
</comment>
<sequence>MIVIVDYGMGNLRSVEKAFERCGFHVRVTDSPQEVVHAEKLVLPGVGAFQDAMDGLRQRGLIEPVIQGIRSGKPFLGICLGLQLLFSKGYEDGEHEGLNIISGKVVRFAFPGGGTNEKLKVPHIGWNQIGFRKERIPVLDNVPSNAYMYFVHSYYVCPDDENVIATETEYGVRFTSMIWYKNIFATQFHPEKSQEHGLMILKNFGNL</sequence>
<comment type="function">
    <text evidence="12">IGPS catalyzes the conversion of PRFAR and glutamine to IGP, AICAR and glutamate. The HisH subunit catalyzes the hydrolysis of glutamine to glutamate and ammonia as part of the synthesis of IGP and AICAR. The resulting ammonia molecule is channeled to the active site of HisF.</text>
</comment>
<dbReference type="PANTHER" id="PTHR42701">
    <property type="entry name" value="IMIDAZOLE GLYCEROL PHOSPHATE SYNTHASE SUBUNIT HISH"/>
    <property type="match status" value="1"/>
</dbReference>
<dbReference type="PROSITE" id="PS51273">
    <property type="entry name" value="GATASE_TYPE_1"/>
    <property type="match status" value="1"/>
</dbReference>
<evidence type="ECO:0000256" key="2">
    <source>
        <dbReference type="ARBA" id="ARBA00005091"/>
    </source>
</evidence>
<feature type="active site" description="Nucleophile" evidence="12 13">
    <location>
        <position position="79"/>
    </location>
</feature>
<evidence type="ECO:0000256" key="12">
    <source>
        <dbReference type="HAMAP-Rule" id="MF_00278"/>
    </source>
</evidence>
<comment type="catalytic activity">
    <reaction evidence="11 12">
        <text>L-glutamine + H2O = L-glutamate + NH4(+)</text>
        <dbReference type="Rhea" id="RHEA:15889"/>
        <dbReference type="ChEBI" id="CHEBI:15377"/>
        <dbReference type="ChEBI" id="CHEBI:28938"/>
        <dbReference type="ChEBI" id="CHEBI:29985"/>
        <dbReference type="ChEBI" id="CHEBI:58359"/>
        <dbReference type="EC" id="3.5.1.2"/>
    </reaction>
</comment>
<keyword evidence="7 12" id="KW-0315">Glutamine amidotransferase</keyword>
<dbReference type="GO" id="GO:0000107">
    <property type="term" value="F:imidazoleglycerol-phosphate synthase activity"/>
    <property type="evidence" value="ECO:0007669"/>
    <property type="project" value="UniProtKB-UniRule"/>
</dbReference>
<dbReference type="SUPFAM" id="SSF52317">
    <property type="entry name" value="Class I glutamine amidotransferase-like"/>
    <property type="match status" value="1"/>
</dbReference>
<keyword evidence="6 12" id="KW-0378">Hydrolase</keyword>
<dbReference type="GO" id="GO:0000105">
    <property type="term" value="P:L-histidine biosynthetic process"/>
    <property type="evidence" value="ECO:0007669"/>
    <property type="project" value="UniProtKB-UniRule"/>
</dbReference>
<keyword evidence="5 12" id="KW-0028">Amino-acid biosynthesis</keyword>
<comment type="subcellular location">
    <subcellularLocation>
        <location evidence="1 12">Cytoplasm</location>
    </subcellularLocation>
</comment>
<dbReference type="InterPro" id="IPR029062">
    <property type="entry name" value="Class_I_gatase-like"/>
</dbReference>
<organism evidence="15 16">
    <name type="scientific">Candidatus Brocadia carolinensis</name>
    <dbReference type="NCBI Taxonomy" id="1004156"/>
    <lineage>
        <taxon>Bacteria</taxon>
        <taxon>Pseudomonadati</taxon>
        <taxon>Planctomycetota</taxon>
        <taxon>Candidatus Brocadiia</taxon>
        <taxon>Candidatus Brocadiales</taxon>
        <taxon>Candidatus Brocadiaceae</taxon>
        <taxon>Candidatus Brocadia</taxon>
    </lineage>
</organism>
<dbReference type="EC" id="3.5.1.2" evidence="12"/>
<dbReference type="UniPathway" id="UPA00031">
    <property type="reaction ID" value="UER00010"/>
</dbReference>
<dbReference type="InterPro" id="IPR010139">
    <property type="entry name" value="Imidazole-glycPsynth_HisH"/>
</dbReference>
<dbReference type="InterPro" id="IPR017926">
    <property type="entry name" value="GATASE"/>
</dbReference>
<evidence type="ECO:0000256" key="7">
    <source>
        <dbReference type="ARBA" id="ARBA00022962"/>
    </source>
</evidence>
<evidence type="ECO:0000259" key="14">
    <source>
        <dbReference type="Pfam" id="PF00117"/>
    </source>
</evidence>
<dbReference type="GO" id="GO:0004359">
    <property type="term" value="F:glutaminase activity"/>
    <property type="evidence" value="ECO:0007669"/>
    <property type="project" value="UniProtKB-EC"/>
</dbReference>
<dbReference type="HAMAP" id="MF_00278">
    <property type="entry name" value="HisH"/>
    <property type="match status" value="1"/>
</dbReference>
<keyword evidence="9 12" id="KW-0456">Lyase</keyword>
<dbReference type="NCBIfam" id="TIGR01855">
    <property type="entry name" value="IMP_synth_hisH"/>
    <property type="match status" value="1"/>
</dbReference>
<dbReference type="Proteomes" id="UP000189681">
    <property type="component" value="Unassembled WGS sequence"/>
</dbReference>
<evidence type="ECO:0000256" key="1">
    <source>
        <dbReference type="ARBA" id="ARBA00004496"/>
    </source>
</evidence>
<evidence type="ECO:0000256" key="11">
    <source>
        <dbReference type="ARBA" id="ARBA00049534"/>
    </source>
</evidence>
<comment type="caution">
    <text evidence="15">The sequence shown here is derived from an EMBL/GenBank/DDBJ whole genome shotgun (WGS) entry which is preliminary data.</text>
</comment>
<evidence type="ECO:0000256" key="9">
    <source>
        <dbReference type="ARBA" id="ARBA00023239"/>
    </source>
</evidence>
<dbReference type="AlphaFoldDB" id="A0A1V4AQQ6"/>
<dbReference type="CDD" id="cd01748">
    <property type="entry name" value="GATase1_IGP_Synthase"/>
    <property type="match status" value="1"/>
</dbReference>
<keyword evidence="4 12" id="KW-0963">Cytoplasm</keyword>
<feature type="active site" evidence="12 13">
    <location>
        <position position="191"/>
    </location>
</feature>
<proteinExistence type="inferred from homology"/>
<dbReference type="PANTHER" id="PTHR42701:SF1">
    <property type="entry name" value="IMIDAZOLE GLYCEROL PHOSPHATE SYNTHASE SUBUNIT HISH"/>
    <property type="match status" value="1"/>
</dbReference>
<evidence type="ECO:0000256" key="4">
    <source>
        <dbReference type="ARBA" id="ARBA00022490"/>
    </source>
</evidence>
<evidence type="ECO:0000256" key="8">
    <source>
        <dbReference type="ARBA" id="ARBA00023102"/>
    </source>
</evidence>
<dbReference type="EC" id="4.3.2.10" evidence="12"/>
<feature type="active site" evidence="12 13">
    <location>
        <position position="189"/>
    </location>
</feature>
<accession>A0A1V4AQQ6</accession>
<keyword evidence="8 12" id="KW-0368">Histidine biosynthesis</keyword>
<evidence type="ECO:0000313" key="15">
    <source>
        <dbReference type="EMBL" id="OOP55468.1"/>
    </source>
</evidence>
<evidence type="ECO:0000256" key="13">
    <source>
        <dbReference type="PIRSR" id="PIRSR000495-1"/>
    </source>
</evidence>
<evidence type="ECO:0000313" key="16">
    <source>
        <dbReference type="Proteomes" id="UP000189681"/>
    </source>
</evidence>
<gene>
    <name evidence="12" type="primary">hisH</name>
    <name evidence="15" type="ORF">AYP45_14570</name>
</gene>
<dbReference type="STRING" id="1004156.AYP45_14570"/>
<evidence type="ECO:0000256" key="5">
    <source>
        <dbReference type="ARBA" id="ARBA00022605"/>
    </source>
</evidence>
<reference evidence="15 16" key="1">
    <citation type="journal article" date="2017" name="Water Res.">
        <title>Discovery and metagenomic analysis of an anammox bacterial enrichment related to Candidatus "Brocadia caroliniensis" in a full-scale glycerol-fed nitritation-denitritation separate centrate treatment process.</title>
        <authorList>
            <person name="Park H."/>
            <person name="Brotto A.C."/>
            <person name="van Loosdrecht M.C."/>
            <person name="Chandran K."/>
        </authorList>
    </citation>
    <scope>NUCLEOTIDE SEQUENCE [LARGE SCALE GENOMIC DNA]</scope>
    <source>
        <strain evidence="15">26THWARD</strain>
    </source>
</reference>